<dbReference type="InterPro" id="IPR050557">
    <property type="entry name" value="RTX_toxin/Mannuronan_C5-epim"/>
</dbReference>
<dbReference type="InterPro" id="IPR011049">
    <property type="entry name" value="Serralysin-like_metalloprot_C"/>
</dbReference>
<dbReference type="EMBL" id="JAATJS010000003">
    <property type="protein sequence ID" value="NIX76848.1"/>
    <property type="molecule type" value="Genomic_DNA"/>
</dbReference>
<accession>A0ABX0VBH4</accession>
<comment type="subcellular location">
    <subcellularLocation>
        <location evidence="1">Secreted</location>
    </subcellularLocation>
</comment>
<protein>
    <submittedName>
        <fullName evidence="3">Calcium-binding protein</fullName>
    </submittedName>
</protein>
<comment type="caution">
    <text evidence="3">The sequence shown here is derived from an EMBL/GenBank/DDBJ whole genome shotgun (WGS) entry which is preliminary data.</text>
</comment>
<dbReference type="PANTHER" id="PTHR38340:SF1">
    <property type="entry name" value="S-LAYER PROTEIN"/>
    <property type="match status" value="1"/>
</dbReference>
<dbReference type="Pfam" id="PF00353">
    <property type="entry name" value="HemolysinCabind"/>
    <property type="match status" value="5"/>
</dbReference>
<evidence type="ECO:0000256" key="2">
    <source>
        <dbReference type="ARBA" id="ARBA00022525"/>
    </source>
</evidence>
<proteinExistence type="predicted"/>
<dbReference type="PRINTS" id="PR00313">
    <property type="entry name" value="CABNDNGRPT"/>
</dbReference>
<evidence type="ECO:0000313" key="3">
    <source>
        <dbReference type="EMBL" id="NIX76848.1"/>
    </source>
</evidence>
<dbReference type="PANTHER" id="PTHR38340">
    <property type="entry name" value="S-LAYER PROTEIN"/>
    <property type="match status" value="1"/>
</dbReference>
<dbReference type="RefSeq" id="WP_167672759.1">
    <property type="nucleotide sequence ID" value="NZ_JAATJS010000003.1"/>
</dbReference>
<name>A0ABX0VBH4_9HYPH</name>
<keyword evidence="2" id="KW-0964">Secreted</keyword>
<dbReference type="Gene3D" id="2.150.10.10">
    <property type="entry name" value="Serralysin-like metalloprotease, C-terminal"/>
    <property type="match status" value="4"/>
</dbReference>
<dbReference type="Proteomes" id="UP000707352">
    <property type="component" value="Unassembled WGS sequence"/>
</dbReference>
<dbReference type="InterPro" id="IPR001343">
    <property type="entry name" value="Hemolysn_Ca-bd"/>
</dbReference>
<gene>
    <name evidence="3" type="ORF">HB375_09500</name>
</gene>
<reference evidence="3 4" key="1">
    <citation type="submission" date="2020-03" db="EMBL/GenBank/DDBJ databases">
        <title>The genome sequence of Microvirga sp. c23x22.</title>
        <authorList>
            <person name="Zhang X."/>
        </authorList>
    </citation>
    <scope>NUCLEOTIDE SEQUENCE [LARGE SCALE GENOMIC DNA]</scope>
    <source>
        <strain evidence="4">c23x22</strain>
    </source>
</reference>
<dbReference type="SUPFAM" id="SSF51120">
    <property type="entry name" value="beta-Roll"/>
    <property type="match status" value="2"/>
</dbReference>
<evidence type="ECO:0000256" key="1">
    <source>
        <dbReference type="ARBA" id="ARBA00004613"/>
    </source>
</evidence>
<keyword evidence="4" id="KW-1185">Reference proteome</keyword>
<organism evidence="3 4">
    <name type="scientific">Microvirga terricola</name>
    <dbReference type="NCBI Taxonomy" id="2719797"/>
    <lineage>
        <taxon>Bacteria</taxon>
        <taxon>Pseudomonadati</taxon>
        <taxon>Pseudomonadota</taxon>
        <taxon>Alphaproteobacteria</taxon>
        <taxon>Hyphomicrobiales</taxon>
        <taxon>Methylobacteriaceae</taxon>
        <taxon>Microvirga</taxon>
    </lineage>
</organism>
<evidence type="ECO:0000313" key="4">
    <source>
        <dbReference type="Proteomes" id="UP000707352"/>
    </source>
</evidence>
<sequence>MAAILWGEFLVNTVKSGVQSGVQLQALDNGKFMAVWQNTTVNELGVEVSTIYAQRFYSGAASQGDLIVVSTNEGGSNTNPVVTQLKDGNVLYAWESRSVVEGVVTYSIRGRILNTDGTPVDLNGAEEGGTDDFEIASSTTGPLTKPQITATSGKGFVVSYTSINGTVSEDPAIPTDYDVKAVVFDGTLAHAAADIRVAGGSQTNSSIITLKNGHLVAVYNEIGAIVGEKAENVVIRLFSVNGTALALENEIPLSGVIKQGTRPTATALSDGRFIVTWTTDSREDADGDGADDGTNVMAQVYEANGTEVGDAFVVNQIRARDQSSPTVTALSQGGFAITYLDGSAEGIPQVKLAVFDESKNRIGTDTVLSKAFGEGDRTVPTVVELTDGRLIAAWDEAIPGRTDDMDGIRGQVIDARFKAINLPGSDDNDQLIGTAFGDTLSGGAYGNDHLTGREGNDKLYGGSGDGLGDDTLDGGTGADTMVGGVGNDTYYVDDAGDQIIETSTGGTADKVFTSASYTLSANIENLTATGTAAISLTGNASNNVIIGNAAANVLNGEAGNDTLDGGAGADKMAGGTGNDVYYVDNAKDVIVETSTGGTADLVYTSVSYILANYVENLTALGADAISLTGNALKNTITGNAGANKLAGGLGNDILIGGAGKDRFVFDTKLNAKTNLDKIADFNVKDDTIYLSKKIFDKIAKKGALAKGAFWIGAKAHDADDRIIYDNKKGILYYDADGNGAGQAIAFATISKKLKMTAADFFVF</sequence>